<dbReference type="Proteomes" id="UP000054558">
    <property type="component" value="Unassembled WGS sequence"/>
</dbReference>
<protein>
    <submittedName>
        <fullName evidence="2">Uncharacterized protein</fullName>
    </submittedName>
</protein>
<name>A0A1Y1IAE9_KLENI</name>
<feature type="compositionally biased region" description="Basic and acidic residues" evidence="1">
    <location>
        <begin position="180"/>
        <end position="198"/>
    </location>
</feature>
<evidence type="ECO:0000313" key="3">
    <source>
        <dbReference type="Proteomes" id="UP000054558"/>
    </source>
</evidence>
<keyword evidence="3" id="KW-1185">Reference proteome</keyword>
<dbReference type="AlphaFoldDB" id="A0A1Y1IAE9"/>
<accession>A0A1Y1IAE9</accession>
<evidence type="ECO:0000256" key="1">
    <source>
        <dbReference type="SAM" id="MobiDB-lite"/>
    </source>
</evidence>
<reference evidence="2 3" key="1">
    <citation type="journal article" date="2014" name="Nat. Commun.">
        <title>Klebsormidium flaccidum genome reveals primary factors for plant terrestrial adaptation.</title>
        <authorList>
            <person name="Hori K."/>
            <person name="Maruyama F."/>
            <person name="Fujisawa T."/>
            <person name="Togashi T."/>
            <person name="Yamamoto N."/>
            <person name="Seo M."/>
            <person name="Sato S."/>
            <person name="Yamada T."/>
            <person name="Mori H."/>
            <person name="Tajima N."/>
            <person name="Moriyama T."/>
            <person name="Ikeuchi M."/>
            <person name="Watanabe M."/>
            <person name="Wada H."/>
            <person name="Kobayashi K."/>
            <person name="Saito M."/>
            <person name="Masuda T."/>
            <person name="Sasaki-Sekimoto Y."/>
            <person name="Mashiguchi K."/>
            <person name="Awai K."/>
            <person name="Shimojima M."/>
            <person name="Masuda S."/>
            <person name="Iwai M."/>
            <person name="Nobusawa T."/>
            <person name="Narise T."/>
            <person name="Kondo S."/>
            <person name="Saito H."/>
            <person name="Sato R."/>
            <person name="Murakawa M."/>
            <person name="Ihara Y."/>
            <person name="Oshima-Yamada Y."/>
            <person name="Ohtaka K."/>
            <person name="Satoh M."/>
            <person name="Sonobe K."/>
            <person name="Ishii M."/>
            <person name="Ohtani R."/>
            <person name="Kanamori-Sato M."/>
            <person name="Honoki R."/>
            <person name="Miyazaki D."/>
            <person name="Mochizuki H."/>
            <person name="Umetsu J."/>
            <person name="Higashi K."/>
            <person name="Shibata D."/>
            <person name="Kamiya Y."/>
            <person name="Sato N."/>
            <person name="Nakamura Y."/>
            <person name="Tabata S."/>
            <person name="Ida S."/>
            <person name="Kurokawa K."/>
            <person name="Ohta H."/>
        </authorList>
    </citation>
    <scope>NUCLEOTIDE SEQUENCE [LARGE SCALE GENOMIC DNA]</scope>
    <source>
        <strain evidence="2 3">NIES-2285</strain>
    </source>
</reference>
<evidence type="ECO:0000313" key="2">
    <source>
        <dbReference type="EMBL" id="GAQ85078.1"/>
    </source>
</evidence>
<proteinExistence type="predicted"/>
<feature type="region of interest" description="Disordered" evidence="1">
    <location>
        <begin position="177"/>
        <end position="201"/>
    </location>
</feature>
<dbReference type="EMBL" id="DF237168">
    <property type="protein sequence ID" value="GAQ85078.1"/>
    <property type="molecule type" value="Genomic_DNA"/>
</dbReference>
<gene>
    <name evidence="2" type="ORF">KFL_002190310</name>
</gene>
<organism evidence="2 3">
    <name type="scientific">Klebsormidium nitens</name>
    <name type="common">Green alga</name>
    <name type="synonym">Ulothrix nitens</name>
    <dbReference type="NCBI Taxonomy" id="105231"/>
    <lineage>
        <taxon>Eukaryota</taxon>
        <taxon>Viridiplantae</taxon>
        <taxon>Streptophyta</taxon>
        <taxon>Klebsormidiophyceae</taxon>
        <taxon>Klebsormidiales</taxon>
        <taxon>Klebsormidiaceae</taxon>
        <taxon>Klebsormidium</taxon>
    </lineage>
</organism>
<sequence length="305" mass="34283">MSGLLGYVFGSPDAAKKKNDEAAESFRKEIGAAGRDSEGTFVHFLTDGCLKLKWRMRRLVDSDSNEVAGLILAVKPLRFYPPKTPAQTNLIRLSYIRFASVARALCEAQDWQLEFELVDTILHEILRPTTEFDGKEGSGAWKFRKGRLPFERTDTDLQTNMAKAQVNYDKQRIGELGCEEGSKEGSKPDSSKDGKNSEGKSVTVARKPFYMCRRRRPYWSSDDPGRIVVLGRAGTSAAADDLRRRFPDKEVHVRKWGASANSFLRENPLTSRNRVEVYGAGRASRASLERLERGSRRGADLSVHY</sequence>